<accession>A0A443IHF1</accession>
<name>A0A443IHF1_9GAMM</name>
<dbReference type="Proteomes" id="UP000288794">
    <property type="component" value="Unassembled WGS sequence"/>
</dbReference>
<organism evidence="2 3">
    <name type="scientific">[Pantoea] beijingensis</name>
    <dbReference type="NCBI Taxonomy" id="1324864"/>
    <lineage>
        <taxon>Bacteria</taxon>
        <taxon>Pseudomonadati</taxon>
        <taxon>Pseudomonadota</taxon>
        <taxon>Gammaproteobacteria</taxon>
        <taxon>Enterobacterales</taxon>
        <taxon>Erwiniaceae</taxon>
        <taxon>Erwinia</taxon>
    </lineage>
</organism>
<sequence>MSLFLRSCAGMWLLIFSTAGSCGQIEIGQTNGGAFSFSVELSPTEMNRFTFLVRDAEGKICSLRYTHFSASGFTGKQSIQDSRKNHSYELHPDTIFQISGTGMVICQSNTPPVSGAFDAFTPKSGNLHITIPLIVSNYATRHGWDRNSYQYRDVIDFGVLRVGETKRFTGFSAPPAGSDLFINGVSSSASLISIDGGGIANIAVEHGSLWVTGLKAGIVNTSVELRLELE</sequence>
<proteinExistence type="predicted"/>
<feature type="signal peptide" evidence="1">
    <location>
        <begin position="1"/>
        <end position="21"/>
    </location>
</feature>
<keyword evidence="1" id="KW-0732">Signal</keyword>
<comment type="caution">
    <text evidence="2">The sequence shown here is derived from an EMBL/GenBank/DDBJ whole genome shotgun (WGS) entry which is preliminary data.</text>
</comment>
<evidence type="ECO:0008006" key="4">
    <source>
        <dbReference type="Google" id="ProtNLM"/>
    </source>
</evidence>
<reference evidence="2 3" key="1">
    <citation type="submission" date="2014-04" db="EMBL/GenBank/DDBJ databases">
        <title>Draft genome sequence of Pantoea beijingensis strain LMG 27579, an emerging pathogen to Pleurotus eryngii with potential industrial application.</title>
        <authorList>
            <person name="Xu F."/>
            <person name="Liu Y."/>
            <person name="Wang S."/>
            <person name="Yin Y."/>
            <person name="Ma Y."/>
            <person name="Zhao S."/>
            <person name="Rong C."/>
        </authorList>
    </citation>
    <scope>NUCLEOTIDE SEQUENCE [LARGE SCALE GENOMIC DNA]</scope>
    <source>
        <strain evidence="2 3">LMG 27579</strain>
    </source>
</reference>
<protein>
    <recommendedName>
        <fullName evidence="4">Lipoprotein</fullName>
    </recommendedName>
</protein>
<evidence type="ECO:0000313" key="3">
    <source>
        <dbReference type="Proteomes" id="UP000288794"/>
    </source>
</evidence>
<gene>
    <name evidence="2" type="ORF">ED28_00145</name>
</gene>
<dbReference type="AlphaFoldDB" id="A0A443IHF1"/>
<evidence type="ECO:0000256" key="1">
    <source>
        <dbReference type="SAM" id="SignalP"/>
    </source>
</evidence>
<dbReference type="PROSITE" id="PS51257">
    <property type="entry name" value="PROKAR_LIPOPROTEIN"/>
    <property type="match status" value="1"/>
</dbReference>
<keyword evidence="3" id="KW-1185">Reference proteome</keyword>
<dbReference type="RefSeq" id="WP_128174136.1">
    <property type="nucleotide sequence ID" value="NZ_CP071409.1"/>
</dbReference>
<feature type="chain" id="PRO_5019094134" description="Lipoprotein" evidence="1">
    <location>
        <begin position="22"/>
        <end position="230"/>
    </location>
</feature>
<dbReference type="EMBL" id="JMEE01000001">
    <property type="protein sequence ID" value="RWR03432.1"/>
    <property type="molecule type" value="Genomic_DNA"/>
</dbReference>
<evidence type="ECO:0000313" key="2">
    <source>
        <dbReference type="EMBL" id="RWR03432.1"/>
    </source>
</evidence>